<dbReference type="PANTHER" id="PTHR43044:SF1">
    <property type="entry name" value="QUINOL:CYTOCHROME C OXIDOREDUCTASE QUINONE-BINDING SUBUNIT 2"/>
    <property type="match status" value="1"/>
</dbReference>
<feature type="transmembrane region" description="Helical" evidence="1">
    <location>
        <begin position="296"/>
        <end position="313"/>
    </location>
</feature>
<feature type="transmembrane region" description="Helical" evidence="1">
    <location>
        <begin position="325"/>
        <end position="344"/>
    </location>
</feature>
<reference evidence="3" key="1">
    <citation type="journal article" date="2019" name="Int. J. Syst. Evol. Microbiol.">
        <title>The Global Catalogue of Microorganisms (GCM) 10K type strain sequencing project: providing services to taxonomists for standard genome sequencing and annotation.</title>
        <authorList>
            <consortium name="The Broad Institute Genomics Platform"/>
            <consortium name="The Broad Institute Genome Sequencing Center for Infectious Disease"/>
            <person name="Wu L."/>
            <person name="Ma J."/>
        </authorList>
    </citation>
    <scope>NUCLEOTIDE SEQUENCE [LARGE SCALE GENOMIC DNA]</scope>
    <source>
        <strain evidence="3">JCM 17664</strain>
    </source>
</reference>
<name>A0ABP8FDU2_9BACT</name>
<feature type="transmembrane region" description="Helical" evidence="1">
    <location>
        <begin position="173"/>
        <end position="191"/>
    </location>
</feature>
<keyword evidence="1" id="KW-0812">Transmembrane</keyword>
<feature type="transmembrane region" description="Helical" evidence="1">
    <location>
        <begin position="86"/>
        <end position="106"/>
    </location>
</feature>
<sequence length="399" mass="45843">MREQFVLPAKLKNVSLVLLGVGVLALLIGIFALNGEEGARRFWGVLLFDSVFFLVVTAAMGLLLSAATLAAGSWHIAYRRVMESMVMALPVLGILAFIVLMIIVWGDKHFIYEWVDKHVVAEDPVLQKKSVFLNPGFFTLMTVLTIGLWSFLGYRLRRLSLQEDLAQPGTRKIYWKTLRVAAAFVAVFAVTNSSSSWQWIMSTTPHWYSTLFAWYIFASSLVCSIAVLALFVVLMRNLGFMEWITDEHLHDLGKLMFAFSIFWTYLWFAQYMLIWYGNIPEETTYFSPRLWGSYRPIFLLNIIINFVTPFLLLMTRDAKRNYTSVAVLAFIIVIGHMLDFYMMFMPQIVKDNWHLGWFELGITLGYAGLMILLVTRSLAKAPLYPKNHPFLKETLIHHS</sequence>
<evidence type="ECO:0000313" key="2">
    <source>
        <dbReference type="EMBL" id="GAA4301407.1"/>
    </source>
</evidence>
<feature type="transmembrane region" description="Helical" evidence="1">
    <location>
        <begin position="211"/>
        <end position="234"/>
    </location>
</feature>
<dbReference type="RefSeq" id="WP_344974249.1">
    <property type="nucleotide sequence ID" value="NZ_BAABFN010000001.1"/>
</dbReference>
<feature type="transmembrane region" description="Helical" evidence="1">
    <location>
        <begin position="356"/>
        <end position="374"/>
    </location>
</feature>
<comment type="caution">
    <text evidence="2">The sequence shown here is derived from an EMBL/GenBank/DDBJ whole genome shotgun (WGS) entry which is preliminary data.</text>
</comment>
<feature type="transmembrane region" description="Helical" evidence="1">
    <location>
        <begin position="132"/>
        <end position="152"/>
    </location>
</feature>
<evidence type="ECO:0000256" key="1">
    <source>
        <dbReference type="SAM" id="Phobius"/>
    </source>
</evidence>
<keyword evidence="1" id="KW-0472">Membrane</keyword>
<keyword evidence="1" id="KW-1133">Transmembrane helix</keyword>
<feature type="transmembrane region" description="Helical" evidence="1">
    <location>
        <begin position="255"/>
        <end position="276"/>
    </location>
</feature>
<keyword evidence="3" id="KW-1185">Reference proteome</keyword>
<organism evidence="2 3">
    <name type="scientific">Compostibacter hankyongensis</name>
    <dbReference type="NCBI Taxonomy" id="1007089"/>
    <lineage>
        <taxon>Bacteria</taxon>
        <taxon>Pseudomonadati</taxon>
        <taxon>Bacteroidota</taxon>
        <taxon>Chitinophagia</taxon>
        <taxon>Chitinophagales</taxon>
        <taxon>Chitinophagaceae</taxon>
        <taxon>Compostibacter</taxon>
    </lineage>
</organism>
<dbReference type="EMBL" id="BAABFN010000001">
    <property type="protein sequence ID" value="GAA4301407.1"/>
    <property type="molecule type" value="Genomic_DNA"/>
</dbReference>
<evidence type="ECO:0008006" key="4">
    <source>
        <dbReference type="Google" id="ProtNLM"/>
    </source>
</evidence>
<accession>A0ABP8FDU2</accession>
<gene>
    <name evidence="2" type="ORF">GCM10023143_03150</name>
</gene>
<evidence type="ECO:0000313" key="3">
    <source>
        <dbReference type="Proteomes" id="UP001501207"/>
    </source>
</evidence>
<dbReference type="PANTHER" id="PTHR43044">
    <property type="match status" value="1"/>
</dbReference>
<dbReference type="Proteomes" id="UP001501207">
    <property type="component" value="Unassembled WGS sequence"/>
</dbReference>
<protein>
    <recommendedName>
        <fullName evidence="4">Quinol:cytochrome C oxidoreductase</fullName>
    </recommendedName>
</protein>
<feature type="transmembrane region" description="Helical" evidence="1">
    <location>
        <begin position="12"/>
        <end position="32"/>
    </location>
</feature>
<feature type="transmembrane region" description="Helical" evidence="1">
    <location>
        <begin position="52"/>
        <end position="74"/>
    </location>
</feature>
<proteinExistence type="predicted"/>